<dbReference type="RefSeq" id="WP_406788391.1">
    <property type="nucleotide sequence ID" value="NZ_JBJIAA010000012.1"/>
</dbReference>
<dbReference type="EMBL" id="JBJIAA010000012">
    <property type="protein sequence ID" value="MFL0251740.1"/>
    <property type="molecule type" value="Genomic_DNA"/>
</dbReference>
<sequence>MDFYEVIKKRTSIKKFKNTPIPSGKLNNMIDAAMMSPSWKNKTSYSFIIIDDEQKKNEIADCVLNNTDEAAEALRTAPIAAVVVGDPEDSGKINGKEYYLADSAIAMEHFILAAANEGYGTCWIASLDENKVKTLLRIPEKYSVVAITPVGEFDESKPHNEPKDLREHVYKNYWSMAYSDKKHLAINR</sequence>
<evidence type="ECO:0000313" key="5">
    <source>
        <dbReference type="Proteomes" id="UP001623592"/>
    </source>
</evidence>
<organism evidence="4 5">
    <name type="scientific">Clostridium neuense</name>
    <dbReference type="NCBI Taxonomy" id="1728934"/>
    <lineage>
        <taxon>Bacteria</taxon>
        <taxon>Bacillati</taxon>
        <taxon>Bacillota</taxon>
        <taxon>Clostridia</taxon>
        <taxon>Eubacteriales</taxon>
        <taxon>Clostridiaceae</taxon>
        <taxon>Clostridium</taxon>
    </lineage>
</organism>
<evidence type="ECO:0000256" key="1">
    <source>
        <dbReference type="ARBA" id="ARBA00007118"/>
    </source>
</evidence>
<protein>
    <submittedName>
        <fullName evidence="4">Nitroreductase family protein</fullName>
    </submittedName>
</protein>
<dbReference type="SUPFAM" id="SSF55469">
    <property type="entry name" value="FMN-dependent nitroreductase-like"/>
    <property type="match status" value="1"/>
</dbReference>
<comment type="caution">
    <text evidence="4">The sequence shown here is derived from an EMBL/GenBank/DDBJ whole genome shotgun (WGS) entry which is preliminary data.</text>
</comment>
<evidence type="ECO:0000313" key="4">
    <source>
        <dbReference type="EMBL" id="MFL0251740.1"/>
    </source>
</evidence>
<dbReference type="Proteomes" id="UP001623592">
    <property type="component" value="Unassembled WGS sequence"/>
</dbReference>
<dbReference type="Gene3D" id="3.40.109.10">
    <property type="entry name" value="NADH Oxidase"/>
    <property type="match status" value="1"/>
</dbReference>
<dbReference type="PANTHER" id="PTHR43673:SF10">
    <property type="entry name" value="NADH DEHYDROGENASE_NAD(P)H NITROREDUCTASE XCC3605-RELATED"/>
    <property type="match status" value="1"/>
</dbReference>
<dbReference type="InterPro" id="IPR029479">
    <property type="entry name" value="Nitroreductase"/>
</dbReference>
<reference evidence="4 5" key="1">
    <citation type="submission" date="2024-11" db="EMBL/GenBank/DDBJ databases">
        <authorList>
            <person name="Heng Y.C."/>
            <person name="Lim A.C.H."/>
            <person name="Lee J.K.Y."/>
            <person name="Kittelmann S."/>
        </authorList>
    </citation>
    <scope>NUCLEOTIDE SEQUENCE [LARGE SCALE GENOMIC DNA]</scope>
    <source>
        <strain evidence="4 5">WILCCON 0114</strain>
    </source>
</reference>
<evidence type="ECO:0000259" key="3">
    <source>
        <dbReference type="Pfam" id="PF00881"/>
    </source>
</evidence>
<proteinExistence type="inferred from homology"/>
<comment type="similarity">
    <text evidence="1">Belongs to the nitroreductase family.</text>
</comment>
<dbReference type="PANTHER" id="PTHR43673">
    <property type="entry name" value="NAD(P)H NITROREDUCTASE YDGI-RELATED"/>
    <property type="match status" value="1"/>
</dbReference>
<keyword evidence="5" id="KW-1185">Reference proteome</keyword>
<accession>A0ABW8TH12</accession>
<feature type="domain" description="Nitroreductase" evidence="3">
    <location>
        <begin position="7"/>
        <end position="151"/>
    </location>
</feature>
<keyword evidence="2" id="KW-0560">Oxidoreductase</keyword>
<evidence type="ECO:0000256" key="2">
    <source>
        <dbReference type="ARBA" id="ARBA00023002"/>
    </source>
</evidence>
<dbReference type="Pfam" id="PF00881">
    <property type="entry name" value="Nitroreductase"/>
    <property type="match status" value="1"/>
</dbReference>
<gene>
    <name evidence="4" type="ORF">ACJDT4_15080</name>
</gene>
<dbReference type="InterPro" id="IPR000415">
    <property type="entry name" value="Nitroreductase-like"/>
</dbReference>
<name>A0ABW8TH12_9CLOT</name>
<dbReference type="CDD" id="cd02139">
    <property type="entry name" value="nitroreductase"/>
    <property type="match status" value="1"/>
</dbReference>